<dbReference type="InterPro" id="IPR000014">
    <property type="entry name" value="PAS"/>
</dbReference>
<dbReference type="PROSITE" id="PS50112">
    <property type="entry name" value="PAS"/>
    <property type="match status" value="1"/>
</dbReference>
<proteinExistence type="predicted"/>
<dbReference type="Pfam" id="PF00989">
    <property type="entry name" value="PAS"/>
    <property type="match status" value="1"/>
</dbReference>
<dbReference type="RefSeq" id="WP_238748467.1">
    <property type="nucleotide sequence ID" value="NZ_JAKOOW010000037.1"/>
</dbReference>
<comment type="caution">
    <text evidence="2">The sequence shown here is derived from an EMBL/GenBank/DDBJ whole genome shotgun (WGS) entry which is preliminary data.</text>
</comment>
<gene>
    <name evidence="2" type="ORF">MB824_10430</name>
</gene>
<name>A0ABS9NQY4_9NEIS</name>
<evidence type="ECO:0000259" key="1">
    <source>
        <dbReference type="PROSITE" id="PS50112"/>
    </source>
</evidence>
<dbReference type="SUPFAM" id="SSF55785">
    <property type="entry name" value="PYP-like sensor domain (PAS domain)"/>
    <property type="match status" value="1"/>
</dbReference>
<dbReference type="SMART" id="SM00091">
    <property type="entry name" value="PAS"/>
    <property type="match status" value="1"/>
</dbReference>
<accession>A0ABS9NQY4</accession>
<sequence>MTTALPYAEMLEQMTDSIVYADCEGIIRFWNRASEAMFGFSTAEALGQSLDIIIPEYLRAPHWRGFYAAVESGSTKHGGKATRTKALHKDGSFIYAEVSFCIITGDNGKVCGSLASSRPAPPKQA</sequence>
<dbReference type="Gene3D" id="3.30.450.20">
    <property type="entry name" value="PAS domain"/>
    <property type="match status" value="1"/>
</dbReference>
<evidence type="ECO:0000313" key="2">
    <source>
        <dbReference type="EMBL" id="MCG6504910.1"/>
    </source>
</evidence>
<keyword evidence="3" id="KW-1185">Reference proteome</keyword>
<protein>
    <submittedName>
        <fullName evidence="2">PAS domain S-box protein</fullName>
    </submittedName>
</protein>
<organism evidence="2 3">
    <name type="scientific">Kingella pumchi</name>
    <dbReference type="NCBI Taxonomy" id="2779506"/>
    <lineage>
        <taxon>Bacteria</taxon>
        <taxon>Pseudomonadati</taxon>
        <taxon>Pseudomonadota</taxon>
        <taxon>Betaproteobacteria</taxon>
        <taxon>Neisseriales</taxon>
        <taxon>Neisseriaceae</taxon>
        <taxon>Kingella</taxon>
    </lineage>
</organism>
<dbReference type="NCBIfam" id="TIGR00229">
    <property type="entry name" value="sensory_box"/>
    <property type="match status" value="1"/>
</dbReference>
<reference evidence="2 3" key="1">
    <citation type="submission" date="2022-02" db="EMBL/GenBank/DDBJ databases">
        <title>Genome sequence data of Kingella unionensis sp. nov. strain CICC 24913 (CCUG 75125).</title>
        <authorList>
            <person name="Xiao M."/>
        </authorList>
    </citation>
    <scope>NUCLEOTIDE SEQUENCE [LARGE SCALE GENOMIC DNA]</scope>
    <source>
        <strain evidence="2 3">CICC 24913</strain>
    </source>
</reference>
<dbReference type="CDD" id="cd00130">
    <property type="entry name" value="PAS"/>
    <property type="match status" value="1"/>
</dbReference>
<evidence type="ECO:0000313" key="3">
    <source>
        <dbReference type="Proteomes" id="UP001298424"/>
    </source>
</evidence>
<dbReference type="InterPro" id="IPR035965">
    <property type="entry name" value="PAS-like_dom_sf"/>
</dbReference>
<dbReference type="EMBL" id="JAKOOW010000037">
    <property type="protein sequence ID" value="MCG6504910.1"/>
    <property type="molecule type" value="Genomic_DNA"/>
</dbReference>
<dbReference type="InterPro" id="IPR013767">
    <property type="entry name" value="PAS_fold"/>
</dbReference>
<feature type="domain" description="PAS" evidence="1">
    <location>
        <begin position="3"/>
        <end position="56"/>
    </location>
</feature>
<dbReference type="Proteomes" id="UP001298424">
    <property type="component" value="Unassembled WGS sequence"/>
</dbReference>